<dbReference type="EMBL" id="JAQJAN010000006">
    <property type="protein sequence ID" value="KAJ5727225.1"/>
    <property type="molecule type" value="Genomic_DNA"/>
</dbReference>
<dbReference type="PANTHER" id="PTHR46082:SF11">
    <property type="entry name" value="AAA+ ATPASE DOMAIN-CONTAINING PROTEIN-RELATED"/>
    <property type="match status" value="1"/>
</dbReference>
<dbReference type="SUPFAM" id="SSF52540">
    <property type="entry name" value="P-loop containing nucleoside triphosphate hydrolases"/>
    <property type="match status" value="1"/>
</dbReference>
<dbReference type="Gene3D" id="3.40.50.1580">
    <property type="entry name" value="Nucleoside phosphorylase domain"/>
    <property type="match status" value="1"/>
</dbReference>
<accession>A0AAD6HLV5</accession>
<dbReference type="InterPro" id="IPR035994">
    <property type="entry name" value="Nucleoside_phosphorylase_sf"/>
</dbReference>
<protein>
    <submittedName>
        <fullName evidence="3">Tetratricopeptide-like helical</fullName>
    </submittedName>
</protein>
<dbReference type="SUPFAM" id="SSF53167">
    <property type="entry name" value="Purine and uridine phosphorylases"/>
    <property type="match status" value="1"/>
</dbReference>
<dbReference type="AlphaFoldDB" id="A0AAD6HLV5"/>
<dbReference type="PROSITE" id="PS50005">
    <property type="entry name" value="TPR"/>
    <property type="match status" value="2"/>
</dbReference>
<sequence>MVDIGGGVPSKDVDIRLGDVVISMPTTTSGDVVQYDYGKTIREGRFEPTGSLNKPPQYLLTALSQMRSNTMSGIQSVDESASEALQRHPNLQEQFSRPERDWLFQAKYEHQSQNIECSMCDRSQLVTRKERESSMTTIHYGLIASGNQVIKNAKTRDDIAQELNILCFEMEAAGLMDQLPCLVIRGICDYCDSHKHKKWQGFAALTAAAYTRALLKVVPPYNPGLTIHRKENRHWMVPFAQNPRFVGRQREIDRLEHLISHTSGPTKIAIHGLGGIGKTQIALELAYPIRERSTGCSVFWIPCVTYASVEQAYVNIASALGISNTEPGKAKEKVTAHLSQESVANWLLIFDNADDTKMWIDGSATTPPLKNILPRCGNGHILFTSRNRKLAVKLAAPNVLPIPDVDQSTSIEILKSSLIQEDLLHDTNASNSLLEQLSFLPLVICQAAAYINENTISLSDYLSLLRQEESSAAELLSEEFEDDARYAETQNTVITTWLVSFQKIQRLDNLAAYFLSFVACINPRAKKKMDALGILKAYSFINEHTSQDSINLHRLVHLAMRNRMRQTKVIDHWIHRAARKLEILFFDDDGGLWRDCLPHALYLIDGEEFQHVYLEFTELIWSVGSSLSEYGRYNDAGSIFTKNLEVLEEALGPEHPNTLTSLRHLGFLLKTQDKKNEAKAIYLRVLESLGGLGSVFREQGKYKEAEAMYRQALVGFEKSLGPEHFHTLGALGHIGDTLAHQRRYKEAEAVFRQVLEGSQKAFVPEHSSNFFAMMNLGMVFKHQDKYEKAKVIYEQALEGREKALGLEHPHSFAVVGSIASLLERQKKYQEAETLYRQALEGHTKASGPEHSDTICVLCRLGFVLAQQGRHGEAKAMYERALEIREKTLGSKHPHTLSSARKLAALQHSMRIKRRRL</sequence>
<dbReference type="InterPro" id="IPR007111">
    <property type="entry name" value="NACHT_NTPase"/>
</dbReference>
<reference evidence="3" key="2">
    <citation type="submission" date="2023-01" db="EMBL/GenBank/DDBJ databases">
        <authorList>
            <person name="Petersen C."/>
        </authorList>
    </citation>
    <scope>NUCLEOTIDE SEQUENCE</scope>
    <source>
        <strain evidence="3">IBT 17514</strain>
    </source>
</reference>
<dbReference type="InterPro" id="IPR027417">
    <property type="entry name" value="P-loop_NTPase"/>
</dbReference>
<gene>
    <name evidence="3" type="ORF">N7493_005045</name>
</gene>
<dbReference type="InterPro" id="IPR053137">
    <property type="entry name" value="NLR-like"/>
</dbReference>
<dbReference type="SMART" id="SM00028">
    <property type="entry name" value="TPR"/>
    <property type="match status" value="5"/>
</dbReference>
<dbReference type="Pfam" id="PF13374">
    <property type="entry name" value="TPR_10"/>
    <property type="match status" value="1"/>
</dbReference>
<dbReference type="InterPro" id="IPR019734">
    <property type="entry name" value="TPR_rpt"/>
</dbReference>
<comment type="caution">
    <text evidence="3">The sequence shown here is derived from an EMBL/GenBank/DDBJ whole genome shotgun (WGS) entry which is preliminary data.</text>
</comment>
<dbReference type="InterPro" id="IPR011990">
    <property type="entry name" value="TPR-like_helical_dom_sf"/>
</dbReference>
<dbReference type="Proteomes" id="UP001215712">
    <property type="component" value="Unassembled WGS sequence"/>
</dbReference>
<organism evidence="3 4">
    <name type="scientific">Penicillium malachiteum</name>
    <dbReference type="NCBI Taxonomy" id="1324776"/>
    <lineage>
        <taxon>Eukaryota</taxon>
        <taxon>Fungi</taxon>
        <taxon>Dikarya</taxon>
        <taxon>Ascomycota</taxon>
        <taxon>Pezizomycotina</taxon>
        <taxon>Eurotiomycetes</taxon>
        <taxon>Eurotiomycetidae</taxon>
        <taxon>Eurotiales</taxon>
        <taxon>Aspergillaceae</taxon>
        <taxon>Penicillium</taxon>
    </lineage>
</organism>
<name>A0AAD6HLV5_9EURO</name>
<keyword evidence="1" id="KW-0802">TPR repeat</keyword>
<feature type="repeat" description="TPR" evidence="1">
    <location>
        <begin position="770"/>
        <end position="803"/>
    </location>
</feature>
<dbReference type="PANTHER" id="PTHR46082">
    <property type="entry name" value="ATP/GTP-BINDING PROTEIN-RELATED"/>
    <property type="match status" value="1"/>
</dbReference>
<dbReference type="Pfam" id="PF13424">
    <property type="entry name" value="TPR_12"/>
    <property type="match status" value="2"/>
</dbReference>
<feature type="domain" description="NACHT" evidence="2">
    <location>
        <begin position="268"/>
        <end position="408"/>
    </location>
</feature>
<evidence type="ECO:0000259" key="2">
    <source>
        <dbReference type="Pfam" id="PF05729"/>
    </source>
</evidence>
<evidence type="ECO:0000313" key="4">
    <source>
        <dbReference type="Proteomes" id="UP001215712"/>
    </source>
</evidence>
<evidence type="ECO:0000313" key="3">
    <source>
        <dbReference type="EMBL" id="KAJ5727225.1"/>
    </source>
</evidence>
<reference evidence="3" key="1">
    <citation type="journal article" date="2023" name="IMA Fungus">
        <title>Comparative genomic study of the Penicillium genus elucidates a diverse pangenome and 15 lateral gene transfer events.</title>
        <authorList>
            <person name="Petersen C."/>
            <person name="Sorensen T."/>
            <person name="Nielsen M.R."/>
            <person name="Sondergaard T.E."/>
            <person name="Sorensen J.L."/>
            <person name="Fitzpatrick D.A."/>
            <person name="Frisvad J.C."/>
            <person name="Nielsen K.L."/>
        </authorList>
    </citation>
    <scope>NUCLEOTIDE SEQUENCE</scope>
    <source>
        <strain evidence="3">IBT 17514</strain>
    </source>
</reference>
<evidence type="ECO:0000256" key="1">
    <source>
        <dbReference type="PROSITE-ProRule" id="PRU00339"/>
    </source>
</evidence>
<dbReference type="Pfam" id="PF05729">
    <property type="entry name" value="NACHT"/>
    <property type="match status" value="1"/>
</dbReference>
<feature type="repeat" description="TPR" evidence="1">
    <location>
        <begin position="854"/>
        <end position="887"/>
    </location>
</feature>
<dbReference type="SUPFAM" id="SSF48452">
    <property type="entry name" value="TPR-like"/>
    <property type="match status" value="3"/>
</dbReference>
<dbReference type="Gene3D" id="1.25.40.10">
    <property type="entry name" value="Tetratricopeptide repeat domain"/>
    <property type="match status" value="3"/>
</dbReference>
<dbReference type="Gene3D" id="3.40.50.300">
    <property type="entry name" value="P-loop containing nucleotide triphosphate hydrolases"/>
    <property type="match status" value="1"/>
</dbReference>
<dbReference type="GO" id="GO:0003824">
    <property type="term" value="F:catalytic activity"/>
    <property type="evidence" value="ECO:0007669"/>
    <property type="project" value="InterPro"/>
</dbReference>
<proteinExistence type="predicted"/>
<keyword evidence="4" id="KW-1185">Reference proteome</keyword>
<dbReference type="GO" id="GO:0009116">
    <property type="term" value="P:nucleoside metabolic process"/>
    <property type="evidence" value="ECO:0007669"/>
    <property type="project" value="InterPro"/>
</dbReference>